<proteinExistence type="inferred from homology"/>
<dbReference type="FunFam" id="3.40.1350.10:FF:000012">
    <property type="entry name" value="Probable tRNA-splicing endonuclease subunit sen-15"/>
    <property type="match status" value="1"/>
</dbReference>
<dbReference type="Gene3D" id="3.40.1350.10">
    <property type="match status" value="1"/>
</dbReference>
<dbReference type="PANTHER" id="PTHR28518">
    <property type="entry name" value="TRNA-SPLICING ENDONUCLEASE SUBUNIT SEN15"/>
    <property type="match status" value="1"/>
</dbReference>
<evidence type="ECO:0000256" key="1">
    <source>
        <dbReference type="ARBA" id="ARBA00006091"/>
    </source>
</evidence>
<dbReference type="GO" id="GO:0000213">
    <property type="term" value="F:tRNA-intron lyase activity"/>
    <property type="evidence" value="ECO:0007669"/>
    <property type="project" value="TreeGrafter"/>
</dbReference>
<dbReference type="InterPro" id="IPR036167">
    <property type="entry name" value="tRNA_intron_Endo_cat-like_sf"/>
</dbReference>
<comment type="similarity">
    <text evidence="1">Belongs to the SEN15 family.</text>
</comment>
<dbReference type="InterPro" id="IPR011856">
    <property type="entry name" value="tRNA_endonuc-like_dom_sf"/>
</dbReference>
<dbReference type="GO" id="GO:0000214">
    <property type="term" value="C:tRNA-intron endonuclease complex"/>
    <property type="evidence" value="ECO:0007669"/>
    <property type="project" value="InterPro"/>
</dbReference>
<gene>
    <name evidence="4" type="ORF">N7492_001059</name>
</gene>
<protein>
    <recommendedName>
        <fullName evidence="3">tRNA-splicing endonuclease subunit Sen15 domain-containing protein</fullName>
    </recommendedName>
</protein>
<dbReference type="GO" id="GO:0003676">
    <property type="term" value="F:nucleic acid binding"/>
    <property type="evidence" value="ECO:0007669"/>
    <property type="project" value="InterPro"/>
</dbReference>
<keyword evidence="5" id="KW-1185">Reference proteome</keyword>
<sequence length="213" mass="23860">MAAMEFPAQATGPSALTRLIDSASMSGNPLGATTIQILHNLQHQHLWTSLQIHDISVPASNTPDPTFLDPSVRDKGRTIISGVPPQRTYTHPDEQLFLLDKGLREDDLRPERVFVIPTAQGQYWSLRRMAGVFDALPTIEVVDDQEAGSKSENVDPEKAKKLEEYYARREKALETKEWGSRRMLLAMVDKDMGGDGTVVYYVVQEGEIKPRQN</sequence>
<dbReference type="GO" id="GO:0000379">
    <property type="term" value="P:tRNA-type intron splice site recognition and cleavage"/>
    <property type="evidence" value="ECO:0007669"/>
    <property type="project" value="InterPro"/>
</dbReference>
<keyword evidence="2" id="KW-0819">tRNA processing</keyword>
<dbReference type="OrthoDB" id="10002170at2759"/>
<evidence type="ECO:0000259" key="3">
    <source>
        <dbReference type="Pfam" id="PF09631"/>
    </source>
</evidence>
<comment type="caution">
    <text evidence="4">The sequence shown here is derived from an EMBL/GenBank/DDBJ whole genome shotgun (WGS) entry which is preliminary data.</text>
</comment>
<reference evidence="4" key="2">
    <citation type="journal article" date="2023" name="IMA Fungus">
        <title>Comparative genomic study of the Penicillium genus elucidates a diverse pangenome and 15 lateral gene transfer events.</title>
        <authorList>
            <person name="Petersen C."/>
            <person name="Sorensen T."/>
            <person name="Nielsen M.R."/>
            <person name="Sondergaard T.E."/>
            <person name="Sorensen J.L."/>
            <person name="Fitzpatrick D.A."/>
            <person name="Frisvad J.C."/>
            <person name="Nielsen K.L."/>
        </authorList>
    </citation>
    <scope>NUCLEOTIDE SEQUENCE</scope>
    <source>
        <strain evidence="4">IBT 21917</strain>
    </source>
</reference>
<dbReference type="AlphaFoldDB" id="A0A9W9LZC6"/>
<feature type="domain" description="tRNA-splicing endonuclease subunit Sen15" evidence="3">
    <location>
        <begin position="174"/>
        <end position="213"/>
    </location>
</feature>
<evidence type="ECO:0000256" key="2">
    <source>
        <dbReference type="ARBA" id="ARBA00022694"/>
    </source>
</evidence>
<evidence type="ECO:0000313" key="5">
    <source>
        <dbReference type="Proteomes" id="UP001146351"/>
    </source>
</evidence>
<name>A0A9W9LZC6_9EURO</name>
<dbReference type="Proteomes" id="UP001146351">
    <property type="component" value="Unassembled WGS sequence"/>
</dbReference>
<dbReference type="PANTHER" id="PTHR28518:SF1">
    <property type="entry name" value="TRNA-SPLICING ENDONUCLEASE SUBUNIT SEN15"/>
    <property type="match status" value="1"/>
</dbReference>
<dbReference type="Pfam" id="PF09631">
    <property type="entry name" value="Sen15"/>
    <property type="match status" value="2"/>
</dbReference>
<dbReference type="EMBL" id="JAPQKO010000001">
    <property type="protein sequence ID" value="KAJ5183443.1"/>
    <property type="molecule type" value="Genomic_DNA"/>
</dbReference>
<reference evidence="4" key="1">
    <citation type="submission" date="2022-11" db="EMBL/GenBank/DDBJ databases">
        <authorList>
            <person name="Petersen C."/>
        </authorList>
    </citation>
    <scope>NUCLEOTIDE SEQUENCE</scope>
    <source>
        <strain evidence="4">IBT 21917</strain>
    </source>
</reference>
<dbReference type="SUPFAM" id="SSF53032">
    <property type="entry name" value="tRNA-intron endonuclease catalytic domain-like"/>
    <property type="match status" value="1"/>
</dbReference>
<evidence type="ECO:0000313" key="4">
    <source>
        <dbReference type="EMBL" id="KAJ5183443.1"/>
    </source>
</evidence>
<dbReference type="InterPro" id="IPR042777">
    <property type="entry name" value="Sen15_fungi"/>
</dbReference>
<organism evidence="4 5">
    <name type="scientific">Penicillium capsulatum</name>
    <dbReference type="NCBI Taxonomy" id="69766"/>
    <lineage>
        <taxon>Eukaryota</taxon>
        <taxon>Fungi</taxon>
        <taxon>Dikarya</taxon>
        <taxon>Ascomycota</taxon>
        <taxon>Pezizomycotina</taxon>
        <taxon>Eurotiomycetes</taxon>
        <taxon>Eurotiomycetidae</taxon>
        <taxon>Eurotiales</taxon>
        <taxon>Aspergillaceae</taxon>
        <taxon>Penicillium</taxon>
    </lineage>
</organism>
<accession>A0A9W9LZC6</accession>
<feature type="domain" description="tRNA-splicing endonuclease subunit Sen15" evidence="3">
    <location>
        <begin position="36"/>
        <end position="139"/>
    </location>
</feature>
<dbReference type="InterPro" id="IPR018593">
    <property type="entry name" value="tRNA-endonuc_su_Sen15"/>
</dbReference>